<dbReference type="GO" id="GO:0005759">
    <property type="term" value="C:mitochondrial matrix"/>
    <property type="evidence" value="ECO:0007669"/>
    <property type="project" value="TreeGrafter"/>
</dbReference>
<dbReference type="EMBL" id="CP045890">
    <property type="protein sequence ID" value="QQP55672.1"/>
    <property type="molecule type" value="Genomic_DNA"/>
</dbReference>
<reference evidence="3" key="1">
    <citation type="submission" date="2021-01" db="EMBL/GenBank/DDBJ databases">
        <title>Caligus Genome Assembly.</title>
        <authorList>
            <person name="Gallardo-Escarate C."/>
        </authorList>
    </citation>
    <scope>NUCLEOTIDE SEQUENCE [LARGE SCALE GENOMIC DNA]</scope>
</reference>
<gene>
    <name evidence="2" type="ORF">FKW44_000091</name>
</gene>
<keyword evidence="3" id="KW-1185">Reference proteome</keyword>
<dbReference type="GO" id="GO:0006085">
    <property type="term" value="P:acetyl-CoA biosynthetic process"/>
    <property type="evidence" value="ECO:0007669"/>
    <property type="project" value="TreeGrafter"/>
</dbReference>
<name>A0A7T8QUM2_CALRO</name>
<dbReference type="Proteomes" id="UP000595437">
    <property type="component" value="Chromosome 1"/>
</dbReference>
<dbReference type="GO" id="GO:0005782">
    <property type="term" value="C:peroxisomal matrix"/>
    <property type="evidence" value="ECO:0007669"/>
    <property type="project" value="TreeGrafter"/>
</dbReference>
<dbReference type="Pfam" id="PF05292">
    <property type="entry name" value="MCD"/>
    <property type="match status" value="1"/>
</dbReference>
<organism evidence="2 3">
    <name type="scientific">Caligus rogercresseyi</name>
    <name type="common">Sea louse</name>
    <dbReference type="NCBI Taxonomy" id="217165"/>
    <lineage>
        <taxon>Eukaryota</taxon>
        <taxon>Metazoa</taxon>
        <taxon>Ecdysozoa</taxon>
        <taxon>Arthropoda</taxon>
        <taxon>Crustacea</taxon>
        <taxon>Multicrustacea</taxon>
        <taxon>Hexanauplia</taxon>
        <taxon>Copepoda</taxon>
        <taxon>Siphonostomatoida</taxon>
        <taxon>Caligidae</taxon>
        <taxon>Caligus</taxon>
    </lineage>
</organism>
<dbReference type="GO" id="GO:2001294">
    <property type="term" value="P:malonyl-CoA catabolic process"/>
    <property type="evidence" value="ECO:0007669"/>
    <property type="project" value="TreeGrafter"/>
</dbReference>
<sequence length="168" mass="19004">MRTFSTLSPIPGFKSWLLNSLRAVARGEASLDSLFIPSEQEKLSLSYDLNAFIDSIKTNKWAQGNEDELQSPLMRLCSRYLHSEKHRGAALDSVANFHLRNGATLWRLNWKGDISIRGLSNSCGMMVNYRYFTDRLEENSTQYQETHTIDVGDQIATLSAQADALIRS</sequence>
<feature type="domain" description="Malonyl-CoA decarboxylase C-terminal" evidence="1">
    <location>
        <begin position="1"/>
        <end position="131"/>
    </location>
</feature>
<dbReference type="GO" id="GO:0006633">
    <property type="term" value="P:fatty acid biosynthetic process"/>
    <property type="evidence" value="ECO:0007669"/>
    <property type="project" value="InterPro"/>
</dbReference>
<dbReference type="PANTHER" id="PTHR28641:SF1">
    <property type="entry name" value="MALONYL-COA DECARBOXYLASE, MITOCHONDRIAL"/>
    <property type="match status" value="1"/>
</dbReference>
<dbReference type="InterPro" id="IPR042303">
    <property type="entry name" value="Malonyl_CoA_deC_C_sf"/>
</dbReference>
<dbReference type="AlphaFoldDB" id="A0A7T8QUM2"/>
<evidence type="ECO:0000259" key="1">
    <source>
        <dbReference type="Pfam" id="PF05292"/>
    </source>
</evidence>
<dbReference type="OrthoDB" id="426718at2759"/>
<evidence type="ECO:0000313" key="2">
    <source>
        <dbReference type="EMBL" id="QQP55672.1"/>
    </source>
</evidence>
<dbReference type="PANTHER" id="PTHR28641">
    <property type="match status" value="1"/>
</dbReference>
<evidence type="ECO:0000313" key="3">
    <source>
        <dbReference type="Proteomes" id="UP000595437"/>
    </source>
</evidence>
<dbReference type="GO" id="GO:0050080">
    <property type="term" value="F:malonyl-CoA decarboxylase activity"/>
    <property type="evidence" value="ECO:0007669"/>
    <property type="project" value="InterPro"/>
</dbReference>
<dbReference type="InterPro" id="IPR007956">
    <property type="entry name" value="Malonyl_CoA_deC_C"/>
</dbReference>
<dbReference type="Gene3D" id="3.40.630.150">
    <property type="entry name" value="Malonyl-CoA decarboxylase, catalytic domain"/>
    <property type="match status" value="1"/>
</dbReference>
<proteinExistence type="predicted"/>
<accession>A0A7T8QUM2</accession>
<dbReference type="InterPro" id="IPR038917">
    <property type="entry name" value="Malonyl_CoA_deC"/>
</dbReference>
<protein>
    <submittedName>
        <fullName evidence="2">MalonylCoA decarboxylase</fullName>
    </submittedName>
</protein>